<reference evidence="1" key="1">
    <citation type="submission" date="2013-11" db="EMBL/GenBank/DDBJ databases">
        <title>Genome sequence of the fusiform rust pathogen reveals effectors for host alternation and coevolution with pine.</title>
        <authorList>
            <consortium name="DOE Joint Genome Institute"/>
            <person name="Smith K."/>
            <person name="Pendleton A."/>
            <person name="Kubisiak T."/>
            <person name="Anderson C."/>
            <person name="Salamov A."/>
            <person name="Aerts A."/>
            <person name="Riley R."/>
            <person name="Clum A."/>
            <person name="Lindquist E."/>
            <person name="Ence D."/>
            <person name="Campbell M."/>
            <person name="Kronenberg Z."/>
            <person name="Feau N."/>
            <person name="Dhillon B."/>
            <person name="Hamelin R."/>
            <person name="Burleigh J."/>
            <person name="Smith J."/>
            <person name="Yandell M."/>
            <person name="Nelson C."/>
            <person name="Grigoriev I."/>
            <person name="Davis J."/>
        </authorList>
    </citation>
    <scope>NUCLEOTIDE SEQUENCE</scope>
    <source>
        <strain evidence="1">G11</strain>
    </source>
</reference>
<evidence type="ECO:0000313" key="2">
    <source>
        <dbReference type="Proteomes" id="UP000886653"/>
    </source>
</evidence>
<name>A0A9P6TE13_9BASI</name>
<proteinExistence type="predicted"/>
<accession>A0A9P6TE13</accession>
<comment type="caution">
    <text evidence="1">The sequence shown here is derived from an EMBL/GenBank/DDBJ whole genome shotgun (WGS) entry which is preliminary data.</text>
</comment>
<protein>
    <submittedName>
        <fullName evidence="1">Uncharacterized protein</fullName>
    </submittedName>
</protein>
<dbReference type="AlphaFoldDB" id="A0A9P6TE13"/>
<dbReference type="EMBL" id="MU167238">
    <property type="protein sequence ID" value="KAG0148359.1"/>
    <property type="molecule type" value="Genomic_DNA"/>
</dbReference>
<feature type="non-terminal residue" evidence="1">
    <location>
        <position position="1"/>
    </location>
</feature>
<gene>
    <name evidence="1" type="ORF">CROQUDRAFT_41592</name>
</gene>
<dbReference type="OrthoDB" id="2338662at2759"/>
<evidence type="ECO:0000313" key="1">
    <source>
        <dbReference type="EMBL" id="KAG0148359.1"/>
    </source>
</evidence>
<keyword evidence="2" id="KW-1185">Reference proteome</keyword>
<dbReference type="Proteomes" id="UP000886653">
    <property type="component" value="Unassembled WGS sequence"/>
</dbReference>
<sequence>RDPYHPVSLVLNCQDYYFKEFTTDLDIVMTGQSPYRCHVHVWYPYPIGLKSTTQVLIFSPRWGTPCNATHGACGCDNCKGHLTDLSDRMNRFKWRRRALGRDRTLMIWGVPQAFNDQDFWTRFPTGQEFLTSCTIYVIEGAVGLMAWIAPQATTEVGVEEASGQFGRALPTMTPYLATPQEPIEVHNGASSNPVLARLWLAPDKRSMLLMAANAMDGNPGEWSVRLPASLENVYIKSQRILFSSAVVSQPHLQSEATGQTGLGSLSRLGSEETGQAVLGSLGGLGCGAWILEVA</sequence>
<organism evidence="1 2">
    <name type="scientific">Cronartium quercuum f. sp. fusiforme G11</name>
    <dbReference type="NCBI Taxonomy" id="708437"/>
    <lineage>
        <taxon>Eukaryota</taxon>
        <taxon>Fungi</taxon>
        <taxon>Dikarya</taxon>
        <taxon>Basidiomycota</taxon>
        <taxon>Pucciniomycotina</taxon>
        <taxon>Pucciniomycetes</taxon>
        <taxon>Pucciniales</taxon>
        <taxon>Coleosporiaceae</taxon>
        <taxon>Cronartium</taxon>
    </lineage>
</organism>